<comment type="function">
    <text evidence="6">Putative transcription activator involved in regulating light control of development.</text>
</comment>
<feature type="domain" description="SWIM-type" evidence="7">
    <location>
        <begin position="20"/>
        <end position="56"/>
    </location>
</feature>
<keyword evidence="8" id="KW-1185">Reference proteome</keyword>
<keyword evidence="3 5" id="KW-0863">Zinc-finger</keyword>
<gene>
    <name evidence="9" type="primary">LOC140035639</name>
</gene>
<dbReference type="PANTHER" id="PTHR31669">
    <property type="entry name" value="PROTEIN FAR1-RELATED SEQUENCE 10-RELATED"/>
    <property type="match status" value="1"/>
</dbReference>
<comment type="subcellular location">
    <subcellularLocation>
        <location evidence="6">Nucleus</location>
    </subcellularLocation>
</comment>
<dbReference type="SMART" id="SM00575">
    <property type="entry name" value="ZnF_PMZ"/>
    <property type="match status" value="1"/>
</dbReference>
<dbReference type="InterPro" id="IPR007527">
    <property type="entry name" value="Znf_SWIM"/>
</dbReference>
<keyword evidence="4 6" id="KW-0862">Zinc</keyword>
<sequence length="168" mass="19004">MDDGITAVHFMKHPYNYSYYTVMYNRSTGHMNCSCLKMETHGLPCCHMFRAMLFEKLKKIPLNCIMKRWIRQAKEGVISDKAAETSSLHLTEMSRYSTLLSAANDVCRNTCMTSDGFTNALELIHNVAVRAEELQCKGHRGEGCAALQLTNETGGQRDWVKDPEFIAA</sequence>
<name>A0ABM4WMN9_COFAR</name>
<keyword evidence="6" id="KW-0539">Nucleus</keyword>
<dbReference type="PANTHER" id="PTHR31669:SF292">
    <property type="entry name" value="OS02G0262500 PROTEIN"/>
    <property type="match status" value="1"/>
</dbReference>
<dbReference type="RefSeq" id="XP_071933049.1">
    <property type="nucleotide sequence ID" value="XM_072076948.1"/>
</dbReference>
<evidence type="ECO:0000313" key="9">
    <source>
        <dbReference type="RefSeq" id="XP_071933049.1"/>
    </source>
</evidence>
<reference evidence="9" key="1">
    <citation type="submission" date="2025-08" db="UniProtKB">
        <authorList>
            <consortium name="RefSeq"/>
        </authorList>
    </citation>
    <scope>IDENTIFICATION</scope>
    <source>
        <tissue evidence="9">Leaves</tissue>
    </source>
</reference>
<evidence type="ECO:0000256" key="3">
    <source>
        <dbReference type="ARBA" id="ARBA00022771"/>
    </source>
</evidence>
<evidence type="ECO:0000256" key="4">
    <source>
        <dbReference type="ARBA" id="ARBA00022833"/>
    </source>
</evidence>
<protein>
    <recommendedName>
        <fullName evidence="6">Protein FAR1-RELATED SEQUENCE</fullName>
    </recommendedName>
</protein>
<keyword evidence="2 6" id="KW-0479">Metal-binding</keyword>
<dbReference type="Proteomes" id="UP001652660">
    <property type="component" value="Chromosome 2c"/>
</dbReference>
<evidence type="ECO:0000256" key="1">
    <source>
        <dbReference type="ARBA" id="ARBA00005889"/>
    </source>
</evidence>
<proteinExistence type="inferred from homology"/>
<dbReference type="InterPro" id="IPR031052">
    <property type="entry name" value="FHY3/FAR1"/>
</dbReference>
<evidence type="ECO:0000256" key="6">
    <source>
        <dbReference type="RuleBase" id="RU367018"/>
    </source>
</evidence>
<organism evidence="8 9">
    <name type="scientific">Coffea arabica</name>
    <name type="common">Arabian coffee</name>
    <dbReference type="NCBI Taxonomy" id="13443"/>
    <lineage>
        <taxon>Eukaryota</taxon>
        <taxon>Viridiplantae</taxon>
        <taxon>Streptophyta</taxon>
        <taxon>Embryophyta</taxon>
        <taxon>Tracheophyta</taxon>
        <taxon>Spermatophyta</taxon>
        <taxon>Magnoliopsida</taxon>
        <taxon>eudicotyledons</taxon>
        <taxon>Gunneridae</taxon>
        <taxon>Pentapetalae</taxon>
        <taxon>asterids</taxon>
        <taxon>lamiids</taxon>
        <taxon>Gentianales</taxon>
        <taxon>Rubiaceae</taxon>
        <taxon>Ixoroideae</taxon>
        <taxon>Gardenieae complex</taxon>
        <taxon>Bertiereae - Coffeeae clade</taxon>
        <taxon>Coffeeae</taxon>
        <taxon>Coffea</taxon>
    </lineage>
</organism>
<evidence type="ECO:0000256" key="5">
    <source>
        <dbReference type="PROSITE-ProRule" id="PRU00325"/>
    </source>
</evidence>
<evidence type="ECO:0000256" key="2">
    <source>
        <dbReference type="ARBA" id="ARBA00022723"/>
    </source>
</evidence>
<dbReference type="InterPro" id="IPR006564">
    <property type="entry name" value="Znf_PMZ"/>
</dbReference>
<dbReference type="PROSITE" id="PS50966">
    <property type="entry name" value="ZF_SWIM"/>
    <property type="match status" value="1"/>
</dbReference>
<accession>A0ABM4WMN9</accession>
<comment type="similarity">
    <text evidence="1 6">Belongs to the FHY3/FAR1 family.</text>
</comment>
<evidence type="ECO:0000259" key="7">
    <source>
        <dbReference type="PROSITE" id="PS50966"/>
    </source>
</evidence>
<evidence type="ECO:0000313" key="8">
    <source>
        <dbReference type="Proteomes" id="UP001652660"/>
    </source>
</evidence>
<dbReference type="GeneID" id="140035639"/>